<feature type="compositionally biased region" description="Low complexity" evidence="1">
    <location>
        <begin position="757"/>
        <end position="770"/>
    </location>
</feature>
<dbReference type="Proteomes" id="UP001432027">
    <property type="component" value="Unassembled WGS sequence"/>
</dbReference>
<feature type="compositionally biased region" description="Basic and acidic residues" evidence="1">
    <location>
        <begin position="597"/>
        <end position="607"/>
    </location>
</feature>
<feature type="compositionally biased region" description="Basic and acidic residues" evidence="1">
    <location>
        <begin position="522"/>
        <end position="546"/>
    </location>
</feature>
<feature type="non-terminal residue" evidence="2">
    <location>
        <position position="1"/>
    </location>
</feature>
<feature type="compositionally biased region" description="Acidic residues" evidence="1">
    <location>
        <begin position="784"/>
        <end position="801"/>
    </location>
</feature>
<sequence length="1291" mass="141367">PQMEVIIPVVGRESISSSSSVRREEEREDYSSPINIKKTSDESLKSSSSSSLLGMFGGKKGGGFGFGGLGKLAGDAIGKAKAASEQLQKVAVNAVNETTKSSSQSRIPSTQKSVQPSPLTSMAASPIGVHPGLPGMDMVDELEGLSEEERMKIMAVMACAQLDAHTITPSTSSVVPPQSFVPPQEPVPIPPGLENLSEEERQKIMAVMANAAIDEQFQPPVDMMKIPSPSLPLPSFSSPFVPSHPSTSSTFSPSIQQTSPIPVHSPIPPGMEDLPEEEREKIMRVMAFAELDAGLGPSTGPSLPPLAPIPPASSSLQPSLSPFTGLSPISDNRRDLPSPIDMDLSGLSESEKAQIMSVMQMSEMEGGSALPFPPPVNPLDRSFEDQFVPSASYFREERDQSNEMRVEEGERQPHGYEDDERWYDEEEPQSVIQPQSSYDKYVEMEASSSYSQPQYPSESLNQSEEVNGESSSTPFKIAPSFDSSSSLTRESGYGTTSTSVDKDLALSQYQQPIGISSEEEEERQRELNEIRERERWLEEERKREEREKEEEDEKERRWREMQQVEEEQRRERERLRLEENKRKEEEERDDDVLIDSTEVRDGAESRTDGCSTDDDAFAFSETPRFNLPEGIEDWQQGRDQEWNGDNKPRMWTTVFESDDSEHPSLEKNDVFPLPPSGSVASQSRDSQARGAPVVYRNRYSSSTRDENSPVDAIEMDEVYDNFSIADAPSTSMGRKMPSTVSGGFRFDRGQEIEFDSTPRSLPSSSSLHRGSIPEISVTNHETLESDEEESGGEHTSDDEDYPDKVIVAPVAPPISYEEVEREREVQEAAATDMLQQIQALGEEAANDEFDVQWAHSQLKNTTKTESVITTSSSSIPSAFPSTESDPIVSSRKNPFLEEDDVKVDMEELNTDYSQAAAYYAGMGSGGLINHRPGPVYTITEEDEGERVVDGDAKTIAREKARRTAAAATQAILSFYEQQEKEVKKKERTTTTGNVIPPTTSSITSIPRLDTKTTMATRTTPSVIGMGSSIVTKTPGDPNYTQFDLPSFSVVSSASSTVTIPPASFTSTMEEVSKDLPARIIDPALQMSAVAEPTDVIDHSDRLFNSVYRSETTGGKPNLLFYDDSSFITLANDVHGPSTSPSFLIPNSGDQSSDESPSTPSKLKRSPAMIMPSERKIIDPIDPTITTMTTTDEFSRFPLPPKEKILPSTTTSTNDPSPIPISTSILKHISTDTTQVEATAVTSAVDGKFTACADGELSILASSSADPSSISTSAPEPNQSHSSPIRRSSTIG</sequence>
<feature type="region of interest" description="Disordered" evidence="1">
    <location>
        <begin position="1261"/>
        <end position="1291"/>
    </location>
</feature>
<protein>
    <submittedName>
        <fullName evidence="2">Uncharacterized protein</fullName>
    </submittedName>
</protein>
<feature type="region of interest" description="Disordered" evidence="1">
    <location>
        <begin position="754"/>
        <end position="804"/>
    </location>
</feature>
<feature type="compositionally biased region" description="Basic and acidic residues" evidence="1">
    <location>
        <begin position="660"/>
        <end position="669"/>
    </location>
</feature>
<feature type="compositionally biased region" description="Low complexity" evidence="1">
    <location>
        <begin position="447"/>
        <end position="457"/>
    </location>
</feature>
<feature type="compositionally biased region" description="Low complexity" evidence="1">
    <location>
        <begin position="1206"/>
        <end position="1218"/>
    </location>
</feature>
<proteinExistence type="predicted"/>
<feature type="compositionally biased region" description="Polar residues" evidence="1">
    <location>
        <begin position="481"/>
        <end position="499"/>
    </location>
</feature>
<accession>A0AAV5TMK6</accession>
<keyword evidence="3" id="KW-1185">Reference proteome</keyword>
<gene>
    <name evidence="2" type="ORF">PENTCL1PPCAC_17751</name>
</gene>
<feature type="region of interest" description="Disordered" evidence="1">
    <location>
        <begin position="1138"/>
        <end position="1166"/>
    </location>
</feature>
<evidence type="ECO:0000313" key="2">
    <source>
        <dbReference type="EMBL" id="GMS95576.1"/>
    </source>
</evidence>
<feature type="region of interest" description="Disordered" evidence="1">
    <location>
        <begin position="244"/>
        <end position="269"/>
    </location>
</feature>
<feature type="compositionally biased region" description="Low complexity" evidence="1">
    <location>
        <begin position="1261"/>
        <end position="1274"/>
    </location>
</feature>
<feature type="compositionally biased region" description="Basic and acidic residues" evidence="1">
    <location>
        <begin position="394"/>
        <end position="416"/>
    </location>
</feature>
<feature type="compositionally biased region" description="Basic and acidic residues" evidence="1">
    <location>
        <begin position="635"/>
        <end position="648"/>
    </location>
</feature>
<feature type="compositionally biased region" description="Polar residues" evidence="1">
    <location>
        <begin position="458"/>
        <end position="474"/>
    </location>
</feature>
<feature type="compositionally biased region" description="Acidic residues" evidence="1">
    <location>
        <begin position="417"/>
        <end position="428"/>
    </location>
</feature>
<dbReference type="EMBL" id="BTSX01000004">
    <property type="protein sequence ID" value="GMS95576.1"/>
    <property type="molecule type" value="Genomic_DNA"/>
</dbReference>
<feature type="region of interest" description="Disordered" evidence="1">
    <location>
        <begin position="97"/>
        <end position="120"/>
    </location>
</feature>
<feature type="compositionally biased region" description="Basic and acidic residues" evidence="1">
    <location>
        <begin position="554"/>
        <end position="585"/>
    </location>
</feature>
<reference evidence="2" key="1">
    <citation type="submission" date="2023-10" db="EMBL/GenBank/DDBJ databases">
        <title>Genome assembly of Pristionchus species.</title>
        <authorList>
            <person name="Yoshida K."/>
            <person name="Sommer R.J."/>
        </authorList>
    </citation>
    <scope>NUCLEOTIDE SEQUENCE</scope>
    <source>
        <strain evidence="2">RS0144</strain>
    </source>
</reference>
<feature type="region of interest" description="Disordered" evidence="1">
    <location>
        <begin position="1192"/>
        <end position="1218"/>
    </location>
</feature>
<feature type="compositionally biased region" description="Polar residues" evidence="1">
    <location>
        <begin position="1147"/>
        <end position="1160"/>
    </location>
</feature>
<feature type="region of interest" description="Disordered" evidence="1">
    <location>
        <begin position="983"/>
        <end position="1002"/>
    </location>
</feature>
<feature type="compositionally biased region" description="Low complexity" evidence="1">
    <location>
        <begin position="244"/>
        <end position="260"/>
    </location>
</feature>
<name>A0AAV5TMK6_9BILA</name>
<feature type="compositionally biased region" description="Low complexity" evidence="1">
    <location>
        <begin position="989"/>
        <end position="1002"/>
    </location>
</feature>
<feature type="region of interest" description="Disordered" evidence="1">
    <location>
        <begin position="1"/>
        <end position="52"/>
    </location>
</feature>
<evidence type="ECO:0000256" key="1">
    <source>
        <dbReference type="SAM" id="MobiDB-lite"/>
    </source>
</evidence>
<comment type="caution">
    <text evidence="2">The sequence shown here is derived from an EMBL/GenBank/DDBJ whole genome shotgun (WGS) entry which is preliminary data.</text>
</comment>
<organism evidence="2 3">
    <name type="scientific">Pristionchus entomophagus</name>
    <dbReference type="NCBI Taxonomy" id="358040"/>
    <lineage>
        <taxon>Eukaryota</taxon>
        <taxon>Metazoa</taxon>
        <taxon>Ecdysozoa</taxon>
        <taxon>Nematoda</taxon>
        <taxon>Chromadorea</taxon>
        <taxon>Rhabditida</taxon>
        <taxon>Rhabditina</taxon>
        <taxon>Diplogasteromorpha</taxon>
        <taxon>Diplogasteroidea</taxon>
        <taxon>Neodiplogasteridae</taxon>
        <taxon>Pristionchus</taxon>
    </lineage>
</organism>
<feature type="compositionally biased region" description="Polar residues" evidence="1">
    <location>
        <begin position="1275"/>
        <end position="1291"/>
    </location>
</feature>
<evidence type="ECO:0000313" key="3">
    <source>
        <dbReference type="Proteomes" id="UP001432027"/>
    </source>
</evidence>
<feature type="region of interest" description="Disordered" evidence="1">
    <location>
        <begin position="393"/>
        <end position="709"/>
    </location>
</feature>